<proteinExistence type="predicted"/>
<dbReference type="EMBL" id="JPKR02000004">
    <property type="protein sequence ID" value="KGD75296.1"/>
    <property type="molecule type" value="Genomic_DNA"/>
</dbReference>
<dbReference type="AlphaFoldDB" id="A0A095TEG0"/>
<dbReference type="OrthoDB" id="6557950at2"/>
<keyword evidence="1" id="KW-0812">Transmembrane</keyword>
<keyword evidence="3" id="KW-1185">Reference proteome</keyword>
<dbReference type="Proteomes" id="UP000029577">
    <property type="component" value="Unassembled WGS sequence"/>
</dbReference>
<comment type="caution">
    <text evidence="2">The sequence shown here is derived from an EMBL/GenBank/DDBJ whole genome shotgun (WGS) entry which is preliminary data.</text>
</comment>
<reference evidence="2" key="1">
    <citation type="submission" date="2014-12" db="EMBL/GenBank/DDBJ databases">
        <title>The draft genome of the Tatumella morbirosei type strain, LMG23360T isolated from pineapple rot.</title>
        <authorList>
            <person name="Smits T.H."/>
            <person name="Palmer M."/>
            <person name="Venter S.N."/>
            <person name="Duffy B."/>
            <person name="Steenkamp E.T."/>
            <person name="Chan W.Y."/>
            <person name="Coutinho T.A."/>
            <person name="Coetzee M.P."/>
            <person name="De Maayer P."/>
        </authorList>
    </citation>
    <scope>NUCLEOTIDE SEQUENCE [LARGE SCALE GENOMIC DNA]</scope>
    <source>
        <strain evidence="2">LMG 23360</strain>
    </source>
</reference>
<dbReference type="RefSeq" id="WP_038018957.1">
    <property type="nucleotide sequence ID" value="NZ_JPKR02000004.1"/>
</dbReference>
<organism evidence="2 3">
    <name type="scientific">Tatumella morbirosei</name>
    <dbReference type="NCBI Taxonomy" id="642227"/>
    <lineage>
        <taxon>Bacteria</taxon>
        <taxon>Pseudomonadati</taxon>
        <taxon>Pseudomonadota</taxon>
        <taxon>Gammaproteobacteria</taxon>
        <taxon>Enterobacterales</taxon>
        <taxon>Erwiniaceae</taxon>
        <taxon>Tatumella</taxon>
    </lineage>
</organism>
<gene>
    <name evidence="2" type="ORF">HA49_08710</name>
</gene>
<feature type="transmembrane region" description="Helical" evidence="1">
    <location>
        <begin position="184"/>
        <end position="207"/>
    </location>
</feature>
<keyword evidence="1" id="KW-0472">Membrane</keyword>
<feature type="transmembrane region" description="Helical" evidence="1">
    <location>
        <begin position="27"/>
        <end position="47"/>
    </location>
</feature>
<evidence type="ECO:0000313" key="2">
    <source>
        <dbReference type="EMBL" id="KGD75296.1"/>
    </source>
</evidence>
<name>A0A095TEG0_9GAMM</name>
<dbReference type="STRING" id="642227.HA49_08710"/>
<keyword evidence="1" id="KW-1133">Transmembrane helix</keyword>
<protein>
    <submittedName>
        <fullName evidence="2">Uncharacterized protein</fullName>
    </submittedName>
</protein>
<evidence type="ECO:0000313" key="3">
    <source>
        <dbReference type="Proteomes" id="UP000029577"/>
    </source>
</evidence>
<sequence length="216" mass="25424">MDNQHSEKSKNITEHRYLILGRPADRLLVCLGAIIYYLYCILIPIYYASAISFPTEQDIHYTEGLFTYRESGRKHYQVGVKTENNTEFFSCKSSYFGTDLCEIDRQYRTQLEEELKKNKKPTNVILEPIIYKKWQGKPAKIGWFRQKYSLFSTDRRVIQVIVDGKEIVSNESVNKDMLRSNNDWVFNIITSSPFLILTLYLTINLILNKKDIFYGE</sequence>
<evidence type="ECO:0000256" key="1">
    <source>
        <dbReference type="SAM" id="Phobius"/>
    </source>
</evidence>
<accession>A0A095TEG0</accession>